<proteinExistence type="predicted"/>
<sequence>MPSGLGRPPAEEDVYELGPGSPDVEITFFVLVLFLDAADDPVAIATTSPCLGIGWNGCNVESMPRRHRAVGCPSCTDHLAAKPSPIMPSMMTPRLSSARNRLRRRRKFGTNGGLIPPPHPHLGFDASAIGTIASAPRQRVHDAVLPAPWATTCRIIIIGRLMRTRQGIVRRLKGPGRHLVLVGSHFSESMSVARLKAERASRPPGAGFESIPIVA</sequence>
<dbReference type="Proteomes" id="UP000492821">
    <property type="component" value="Unassembled WGS sequence"/>
</dbReference>
<evidence type="ECO:0000313" key="1">
    <source>
        <dbReference type="Proteomes" id="UP000492821"/>
    </source>
</evidence>
<evidence type="ECO:0000313" key="2">
    <source>
        <dbReference type="WBParaSite" id="Pan_g7543.t1"/>
    </source>
</evidence>
<organism evidence="1 2">
    <name type="scientific">Panagrellus redivivus</name>
    <name type="common">Microworm</name>
    <dbReference type="NCBI Taxonomy" id="6233"/>
    <lineage>
        <taxon>Eukaryota</taxon>
        <taxon>Metazoa</taxon>
        <taxon>Ecdysozoa</taxon>
        <taxon>Nematoda</taxon>
        <taxon>Chromadorea</taxon>
        <taxon>Rhabditida</taxon>
        <taxon>Tylenchina</taxon>
        <taxon>Panagrolaimomorpha</taxon>
        <taxon>Panagrolaimoidea</taxon>
        <taxon>Panagrolaimidae</taxon>
        <taxon>Panagrellus</taxon>
    </lineage>
</organism>
<reference evidence="1" key="1">
    <citation type="journal article" date="2013" name="Genetics">
        <title>The draft genome and transcriptome of Panagrellus redivivus are shaped by the harsh demands of a free-living lifestyle.</title>
        <authorList>
            <person name="Srinivasan J."/>
            <person name="Dillman A.R."/>
            <person name="Macchietto M.G."/>
            <person name="Heikkinen L."/>
            <person name="Lakso M."/>
            <person name="Fracchia K.M."/>
            <person name="Antoshechkin I."/>
            <person name="Mortazavi A."/>
            <person name="Wong G."/>
            <person name="Sternberg P.W."/>
        </authorList>
    </citation>
    <scope>NUCLEOTIDE SEQUENCE [LARGE SCALE GENOMIC DNA]</scope>
    <source>
        <strain evidence="1">MT8872</strain>
    </source>
</reference>
<name>A0A7E4W6H6_PANRE</name>
<reference evidence="2" key="2">
    <citation type="submission" date="2020-10" db="UniProtKB">
        <authorList>
            <consortium name="WormBaseParasite"/>
        </authorList>
    </citation>
    <scope>IDENTIFICATION</scope>
</reference>
<dbReference type="WBParaSite" id="Pan_g7543.t1">
    <property type="protein sequence ID" value="Pan_g7543.t1"/>
    <property type="gene ID" value="Pan_g7543"/>
</dbReference>
<protein>
    <submittedName>
        <fullName evidence="2">Uncharacterized protein</fullName>
    </submittedName>
</protein>
<accession>A0A7E4W6H6</accession>
<keyword evidence="1" id="KW-1185">Reference proteome</keyword>
<dbReference type="AlphaFoldDB" id="A0A7E4W6H6"/>